<proteinExistence type="predicted"/>
<name>A0A0F9BB70_9ZZZZ</name>
<protein>
    <recommendedName>
        <fullName evidence="2">HNH endonuclease</fullName>
    </recommendedName>
</protein>
<evidence type="ECO:0008006" key="2">
    <source>
        <dbReference type="Google" id="ProtNLM"/>
    </source>
</evidence>
<comment type="caution">
    <text evidence="1">The sequence shown here is derived from an EMBL/GenBank/DDBJ whole genome shotgun (WGS) entry which is preliminary data.</text>
</comment>
<accession>A0A0F9BB70</accession>
<organism evidence="1">
    <name type="scientific">marine sediment metagenome</name>
    <dbReference type="NCBI Taxonomy" id="412755"/>
    <lineage>
        <taxon>unclassified sequences</taxon>
        <taxon>metagenomes</taxon>
        <taxon>ecological metagenomes</taxon>
    </lineage>
</organism>
<dbReference type="AlphaFoldDB" id="A0A0F9BB70"/>
<reference evidence="1" key="1">
    <citation type="journal article" date="2015" name="Nature">
        <title>Complex archaea that bridge the gap between prokaryotes and eukaryotes.</title>
        <authorList>
            <person name="Spang A."/>
            <person name="Saw J.H."/>
            <person name="Jorgensen S.L."/>
            <person name="Zaremba-Niedzwiedzka K."/>
            <person name="Martijn J."/>
            <person name="Lind A.E."/>
            <person name="van Eijk R."/>
            <person name="Schleper C."/>
            <person name="Guy L."/>
            <person name="Ettema T.J."/>
        </authorList>
    </citation>
    <scope>NUCLEOTIDE SEQUENCE</scope>
</reference>
<dbReference type="EMBL" id="LAZR01053020">
    <property type="protein sequence ID" value="KKK81676.1"/>
    <property type="molecule type" value="Genomic_DNA"/>
</dbReference>
<evidence type="ECO:0000313" key="1">
    <source>
        <dbReference type="EMBL" id="KKK81676.1"/>
    </source>
</evidence>
<dbReference type="Gene3D" id="1.10.30.50">
    <property type="match status" value="1"/>
</dbReference>
<gene>
    <name evidence="1" type="ORF">LCGC14_2811060</name>
</gene>
<sequence>MKTCVTCKTAPRETQNKKCRSCHAAYQREWNRKHPERFRETGRRYYRNHRDKVLARAAIRRSQLRIAAFEHYGFVCLCCGETEDAFLTIDHIVRPDKKTNYEKKALYQLLKAKNYPAGFQTLCCNCNMAKGIYGLCPHQAERMVSAYYDVAVA</sequence>